<dbReference type="InterPro" id="IPR038078">
    <property type="entry name" value="PhoU-like_sf"/>
</dbReference>
<name>A0A9D2BJ73_9FIRM</name>
<dbReference type="GO" id="GO:0006817">
    <property type="term" value="P:phosphate ion transport"/>
    <property type="evidence" value="ECO:0007669"/>
    <property type="project" value="UniProtKB-KW"/>
</dbReference>
<dbReference type="InterPro" id="IPR028366">
    <property type="entry name" value="PhoU"/>
</dbReference>
<dbReference type="Proteomes" id="UP000886890">
    <property type="component" value="Unassembled WGS sequence"/>
</dbReference>
<dbReference type="GO" id="GO:0045936">
    <property type="term" value="P:negative regulation of phosphate metabolic process"/>
    <property type="evidence" value="ECO:0007669"/>
    <property type="project" value="InterPro"/>
</dbReference>
<dbReference type="FunFam" id="1.20.58.220:FF:000004">
    <property type="entry name" value="Phosphate-specific transport system accessory protein PhoU"/>
    <property type="match status" value="1"/>
</dbReference>
<comment type="subcellular location">
    <subcellularLocation>
        <location evidence="1 7">Cytoplasm</location>
    </subcellularLocation>
</comment>
<feature type="domain" description="PhoU" evidence="8">
    <location>
        <begin position="16"/>
        <end position="104"/>
    </location>
</feature>
<comment type="subunit">
    <text evidence="3 7">Homodimer.</text>
</comment>
<feature type="domain" description="PhoU" evidence="8">
    <location>
        <begin position="118"/>
        <end position="203"/>
    </location>
</feature>
<gene>
    <name evidence="9" type="primary">phoU</name>
    <name evidence="9" type="ORF">H9734_06465</name>
</gene>
<comment type="similarity">
    <text evidence="2 7">Belongs to the PhoU family.</text>
</comment>
<comment type="caution">
    <text evidence="9">The sequence shown here is derived from an EMBL/GenBank/DDBJ whole genome shotgun (WGS) entry which is preliminary data.</text>
</comment>
<reference evidence="9" key="2">
    <citation type="submission" date="2021-04" db="EMBL/GenBank/DDBJ databases">
        <authorList>
            <person name="Gilroy R."/>
        </authorList>
    </citation>
    <scope>NUCLEOTIDE SEQUENCE</scope>
    <source>
        <strain evidence="9">CHK183-1962</strain>
    </source>
</reference>
<sequence length="214" mass="24379">MRELFSQQLEKLHVELIEMGALCEQAISRAYQVLMEEDQKAAQELRKKDAAIDAKEREIESICLKILLQQQPVASDLRQVSAALKMITDMERIGDQASDIAEIVQTTHLKAPGANIKIKEMAQITQRMVSKSVDAYVKQDLIIARQVIQEDDLVDKLFDEVKQELVQSLQNKTSSEEQSLDYLMIAKYYERIGDHATNIAEWVEFSVTGQHEGE</sequence>
<evidence type="ECO:0000313" key="9">
    <source>
        <dbReference type="EMBL" id="HIX77219.1"/>
    </source>
</evidence>
<evidence type="ECO:0000256" key="7">
    <source>
        <dbReference type="PIRNR" id="PIRNR003107"/>
    </source>
</evidence>
<protein>
    <recommendedName>
        <fullName evidence="7">Phosphate-specific transport system accessory protein PhoU</fullName>
    </recommendedName>
</protein>
<evidence type="ECO:0000259" key="8">
    <source>
        <dbReference type="Pfam" id="PF01895"/>
    </source>
</evidence>
<keyword evidence="5 7" id="KW-0963">Cytoplasm</keyword>
<evidence type="ECO:0000256" key="3">
    <source>
        <dbReference type="ARBA" id="ARBA00011738"/>
    </source>
</evidence>
<proteinExistence type="inferred from homology"/>
<dbReference type="SUPFAM" id="SSF109755">
    <property type="entry name" value="PhoU-like"/>
    <property type="match status" value="1"/>
</dbReference>
<dbReference type="Pfam" id="PF01895">
    <property type="entry name" value="PhoU"/>
    <property type="match status" value="2"/>
</dbReference>
<evidence type="ECO:0000256" key="5">
    <source>
        <dbReference type="ARBA" id="ARBA00022490"/>
    </source>
</evidence>
<reference evidence="9" key="1">
    <citation type="journal article" date="2021" name="PeerJ">
        <title>Extensive microbial diversity within the chicken gut microbiome revealed by metagenomics and culture.</title>
        <authorList>
            <person name="Gilroy R."/>
            <person name="Ravi A."/>
            <person name="Getino M."/>
            <person name="Pursley I."/>
            <person name="Horton D.L."/>
            <person name="Alikhan N.F."/>
            <person name="Baker D."/>
            <person name="Gharbi K."/>
            <person name="Hall N."/>
            <person name="Watson M."/>
            <person name="Adriaenssens E.M."/>
            <person name="Foster-Nyarko E."/>
            <person name="Jarju S."/>
            <person name="Secka A."/>
            <person name="Antonio M."/>
            <person name="Oren A."/>
            <person name="Chaudhuri R.R."/>
            <person name="La Ragione R."/>
            <person name="Hildebrand F."/>
            <person name="Pallen M.J."/>
        </authorList>
    </citation>
    <scope>NUCLEOTIDE SEQUENCE</scope>
    <source>
        <strain evidence="9">CHK183-1962</strain>
    </source>
</reference>
<dbReference type="PANTHER" id="PTHR42930:SF3">
    <property type="entry name" value="PHOSPHATE-SPECIFIC TRANSPORT SYSTEM ACCESSORY PROTEIN PHOU"/>
    <property type="match status" value="1"/>
</dbReference>
<evidence type="ECO:0000256" key="1">
    <source>
        <dbReference type="ARBA" id="ARBA00004496"/>
    </source>
</evidence>
<accession>A0A9D2BJ73</accession>
<comment type="function">
    <text evidence="7">Plays a role in the regulation of phosphate uptake.</text>
</comment>
<evidence type="ECO:0000256" key="4">
    <source>
        <dbReference type="ARBA" id="ARBA00022448"/>
    </source>
</evidence>
<dbReference type="GO" id="GO:0030643">
    <property type="term" value="P:intracellular phosphate ion homeostasis"/>
    <property type="evidence" value="ECO:0007669"/>
    <property type="project" value="InterPro"/>
</dbReference>
<dbReference type="PIRSF" id="PIRSF003107">
    <property type="entry name" value="PhoU"/>
    <property type="match status" value="1"/>
</dbReference>
<evidence type="ECO:0000313" key="10">
    <source>
        <dbReference type="Proteomes" id="UP000886890"/>
    </source>
</evidence>
<dbReference type="AlphaFoldDB" id="A0A9D2BJ73"/>
<evidence type="ECO:0000256" key="6">
    <source>
        <dbReference type="ARBA" id="ARBA00022592"/>
    </source>
</evidence>
<keyword evidence="4 7" id="KW-0813">Transport</keyword>
<dbReference type="GO" id="GO:0005737">
    <property type="term" value="C:cytoplasm"/>
    <property type="evidence" value="ECO:0007669"/>
    <property type="project" value="UniProtKB-SubCell"/>
</dbReference>
<organism evidence="9 10">
    <name type="scientific">Candidatus Fusicatenibacter merdavium</name>
    <dbReference type="NCBI Taxonomy" id="2838600"/>
    <lineage>
        <taxon>Bacteria</taxon>
        <taxon>Bacillati</taxon>
        <taxon>Bacillota</taxon>
        <taxon>Clostridia</taxon>
        <taxon>Lachnospirales</taxon>
        <taxon>Lachnospiraceae</taxon>
        <taxon>Fusicatenibacter</taxon>
    </lineage>
</organism>
<evidence type="ECO:0000256" key="2">
    <source>
        <dbReference type="ARBA" id="ARBA00008107"/>
    </source>
</evidence>
<dbReference type="NCBIfam" id="TIGR02135">
    <property type="entry name" value="phoU_full"/>
    <property type="match status" value="1"/>
</dbReference>
<dbReference type="Gene3D" id="1.20.58.220">
    <property type="entry name" value="Phosphate transport system protein phou homolog 2, domain 2"/>
    <property type="match status" value="1"/>
</dbReference>
<dbReference type="InterPro" id="IPR026022">
    <property type="entry name" value="PhoU_dom"/>
</dbReference>
<dbReference type="PANTHER" id="PTHR42930">
    <property type="entry name" value="PHOSPHATE-SPECIFIC TRANSPORT SYSTEM ACCESSORY PROTEIN PHOU"/>
    <property type="match status" value="1"/>
</dbReference>
<dbReference type="EMBL" id="DXEK01000107">
    <property type="protein sequence ID" value="HIX77219.1"/>
    <property type="molecule type" value="Genomic_DNA"/>
</dbReference>
<keyword evidence="6 7" id="KW-0592">Phosphate transport</keyword>